<evidence type="ECO:0000256" key="5">
    <source>
        <dbReference type="ARBA" id="ARBA00022801"/>
    </source>
</evidence>
<dbReference type="SUPFAM" id="SSF141523">
    <property type="entry name" value="L,D-transpeptidase catalytic domain-like"/>
    <property type="match status" value="1"/>
</dbReference>
<dbReference type="GO" id="GO:0071972">
    <property type="term" value="F:peptidoglycan L,D-transpeptidase activity"/>
    <property type="evidence" value="ECO:0007669"/>
    <property type="project" value="TreeGrafter"/>
</dbReference>
<evidence type="ECO:0000256" key="10">
    <source>
        <dbReference type="SAM" id="SignalP"/>
    </source>
</evidence>
<keyword evidence="5" id="KW-0378">Hydrolase</keyword>
<gene>
    <name evidence="12" type="ORF">LUCI_4028</name>
</gene>
<dbReference type="GO" id="GO:0016757">
    <property type="term" value="F:glycosyltransferase activity"/>
    <property type="evidence" value="ECO:0007669"/>
    <property type="project" value="UniProtKB-KW"/>
</dbReference>
<evidence type="ECO:0000256" key="4">
    <source>
        <dbReference type="ARBA" id="ARBA00022679"/>
    </source>
</evidence>
<feature type="chain" id="PRO_5019833389" description="L,D-TPase catalytic domain-containing protein" evidence="10">
    <location>
        <begin position="23"/>
        <end position="404"/>
    </location>
</feature>
<evidence type="ECO:0000313" key="13">
    <source>
        <dbReference type="Proteomes" id="UP000277811"/>
    </source>
</evidence>
<dbReference type="InterPro" id="IPR005490">
    <property type="entry name" value="LD_TPept_cat_dom"/>
</dbReference>
<comment type="pathway">
    <text evidence="1 9">Cell wall biogenesis; peptidoglycan biosynthesis.</text>
</comment>
<dbReference type="RefSeq" id="WP_122629608.1">
    <property type="nucleotide sequence ID" value="NZ_UPPP01000094.1"/>
</dbReference>
<name>A0A498RBX8_9FIRM</name>
<evidence type="ECO:0000256" key="1">
    <source>
        <dbReference type="ARBA" id="ARBA00004752"/>
    </source>
</evidence>
<dbReference type="Pfam" id="PF03734">
    <property type="entry name" value="YkuD"/>
    <property type="match status" value="1"/>
</dbReference>
<evidence type="ECO:0000313" key="12">
    <source>
        <dbReference type="EMBL" id="VBB08749.1"/>
    </source>
</evidence>
<evidence type="ECO:0000256" key="6">
    <source>
        <dbReference type="ARBA" id="ARBA00022960"/>
    </source>
</evidence>
<keyword evidence="13" id="KW-1185">Reference proteome</keyword>
<keyword evidence="3" id="KW-0328">Glycosyltransferase</keyword>
<dbReference type="AlphaFoldDB" id="A0A498RBX8"/>
<comment type="similarity">
    <text evidence="2">Belongs to the YkuD family.</text>
</comment>
<feature type="active site" description="Nucleophile" evidence="9">
    <location>
        <position position="129"/>
    </location>
</feature>
<keyword evidence="8 9" id="KW-0961">Cell wall biogenesis/degradation</keyword>
<evidence type="ECO:0000256" key="3">
    <source>
        <dbReference type="ARBA" id="ARBA00022676"/>
    </source>
</evidence>
<evidence type="ECO:0000256" key="7">
    <source>
        <dbReference type="ARBA" id="ARBA00022984"/>
    </source>
</evidence>
<dbReference type="InterPro" id="IPR050979">
    <property type="entry name" value="LD-transpeptidase"/>
</dbReference>
<dbReference type="UniPathway" id="UPA00219"/>
<dbReference type="CDD" id="cd16913">
    <property type="entry name" value="YkuD_like"/>
    <property type="match status" value="1"/>
</dbReference>
<reference evidence="12 13" key="1">
    <citation type="submission" date="2018-06" db="EMBL/GenBank/DDBJ databases">
        <authorList>
            <person name="Strepis N."/>
        </authorList>
    </citation>
    <scope>NUCLEOTIDE SEQUENCE [LARGE SCALE GENOMIC DNA]</scope>
    <source>
        <strain evidence="12">LUCI</strain>
    </source>
</reference>
<dbReference type="PANTHER" id="PTHR30582:SF24">
    <property type="entry name" value="L,D-TRANSPEPTIDASE ERFK_SRFK-RELATED"/>
    <property type="match status" value="1"/>
</dbReference>
<organism evidence="12 13">
    <name type="scientific">Lucifera butyrica</name>
    <dbReference type="NCBI Taxonomy" id="1351585"/>
    <lineage>
        <taxon>Bacteria</taxon>
        <taxon>Bacillati</taxon>
        <taxon>Bacillota</taxon>
        <taxon>Negativicutes</taxon>
        <taxon>Veillonellales</taxon>
        <taxon>Veillonellaceae</taxon>
        <taxon>Lucifera</taxon>
    </lineage>
</organism>
<dbReference type="OrthoDB" id="9787225at2"/>
<feature type="domain" description="L,D-TPase catalytic" evidence="11">
    <location>
        <begin position="32"/>
        <end position="153"/>
    </location>
</feature>
<dbReference type="GO" id="GO:0071555">
    <property type="term" value="P:cell wall organization"/>
    <property type="evidence" value="ECO:0007669"/>
    <property type="project" value="UniProtKB-UniRule"/>
</dbReference>
<dbReference type="GO" id="GO:0005576">
    <property type="term" value="C:extracellular region"/>
    <property type="evidence" value="ECO:0007669"/>
    <property type="project" value="TreeGrafter"/>
</dbReference>
<dbReference type="GO" id="GO:0008360">
    <property type="term" value="P:regulation of cell shape"/>
    <property type="evidence" value="ECO:0007669"/>
    <property type="project" value="UniProtKB-UniRule"/>
</dbReference>
<dbReference type="EMBL" id="UPPP01000094">
    <property type="protein sequence ID" value="VBB08749.1"/>
    <property type="molecule type" value="Genomic_DNA"/>
</dbReference>
<protein>
    <recommendedName>
        <fullName evidence="11">L,D-TPase catalytic domain-containing protein</fullName>
    </recommendedName>
</protein>
<dbReference type="PROSITE" id="PS52029">
    <property type="entry name" value="LD_TPASE"/>
    <property type="match status" value="1"/>
</dbReference>
<keyword evidence="6 9" id="KW-0133">Cell shape</keyword>
<dbReference type="Gene3D" id="2.40.440.10">
    <property type="entry name" value="L,D-transpeptidase catalytic domain-like"/>
    <property type="match status" value="1"/>
</dbReference>
<feature type="signal peptide" evidence="10">
    <location>
        <begin position="1"/>
        <end position="22"/>
    </location>
</feature>
<evidence type="ECO:0000259" key="11">
    <source>
        <dbReference type="PROSITE" id="PS52029"/>
    </source>
</evidence>
<sequence length="404" mass="44657">MLKKTVFFLALLLPVLAAPVLAGPKVLTVTNPRLVINLPSRTLDVYSGNSLVKEYPVAVGKPSSPTPLGDFSILSKEVNPWWYPPWGGNSIPSGPDNPLGYRWMSFLPLYGIHGTNAPWEIGMTASHGCVRMKEEDAEELFAVVNCGTPVKVTYDRIKLCKEENGTVSLGIYPDIYGRGDISLADLKEVLAESGYNNLVDDKFLLNLIKTQPDKQTVLGQFAGLKINGKLQTERVLVQNGIIYVPVWTVAGALSTSIQWDQSTSRVCSKGRVVPAMIKGDIIYVTLADSKLLFGGEQIWQEEDHALSIYRLAVFLNGKVIEPDVQVIDGILAVQVLPLANALEQNVVWNQGERFLRGTEGNKIPIDLLNGEPYIKITRINEAFNTFVYWNEPMRRIELTYPAGA</sequence>
<evidence type="ECO:0000256" key="2">
    <source>
        <dbReference type="ARBA" id="ARBA00005992"/>
    </source>
</evidence>
<keyword evidence="7 9" id="KW-0573">Peptidoglycan synthesis</keyword>
<dbReference type="GO" id="GO:0018104">
    <property type="term" value="P:peptidoglycan-protein cross-linking"/>
    <property type="evidence" value="ECO:0007669"/>
    <property type="project" value="TreeGrafter"/>
</dbReference>
<dbReference type="Proteomes" id="UP000277811">
    <property type="component" value="Unassembled WGS sequence"/>
</dbReference>
<evidence type="ECO:0000256" key="9">
    <source>
        <dbReference type="PROSITE-ProRule" id="PRU01373"/>
    </source>
</evidence>
<dbReference type="PANTHER" id="PTHR30582">
    <property type="entry name" value="L,D-TRANSPEPTIDASE"/>
    <property type="match status" value="1"/>
</dbReference>
<proteinExistence type="inferred from homology"/>
<feature type="active site" description="Proton donor/acceptor" evidence="9">
    <location>
        <position position="113"/>
    </location>
</feature>
<dbReference type="InterPro" id="IPR038063">
    <property type="entry name" value="Transpep_catalytic_dom"/>
</dbReference>
<accession>A0A498RBX8</accession>
<keyword evidence="4" id="KW-0808">Transferase</keyword>
<evidence type="ECO:0000256" key="8">
    <source>
        <dbReference type="ARBA" id="ARBA00023316"/>
    </source>
</evidence>
<keyword evidence="10" id="KW-0732">Signal</keyword>